<keyword evidence="4" id="KW-1185">Reference proteome</keyword>
<sequence>MSHRRRLGRLVAAVTGGALLLSACAQDGGGASEPSGSASPGATTAQTITYAGEQEFNSYNSITVNNLVNSTAMQRVLLGFWYYGENGAITPDKDFGTYTKTSDSPLTVEYEFNAKAVWSDGTPIDCDDALLFWAAKSGKIKGFQVDGTTGVELVKAPECNAGDKKFAFEYSEPFADWDSNGPGAADVLPAHVAYKAAGMSEADFIAAVKAEDADKLAKVAEFYNEGWVIDGGISDMSLFPASGPYKISAMAPGQSLTLTANDKWWGTPAATPTIVMRVISQEEQAQALQNREVNLIEPQPNPDLLAQLEGMQGVTVHTGDQYTYEHLDFNFDSSDFKDKRLREAFAKCVPRQLIVDNLIKPLAPEAQVLQVRNAYPFEADYNTIANGSGHEKYAQPDIAGAKALLEEAGKVGMEVRLGHNEPNPRRTQETQLIADSCGQAGFKIIDAGDEKFFESGGPLYTNAYDVALYAWTGSAEVSGWASTFTTAKECTEQGKENNNGCYSNKEVDELIKQLNAEVDKTKHAPIIAQIEKILWDDLATIPLFAHPSLLAWDEQLQNIVPNPAQSSVTWNMDKWTLAP</sequence>
<dbReference type="OrthoDB" id="7888869at2"/>
<dbReference type="SUPFAM" id="SSF53850">
    <property type="entry name" value="Periplasmic binding protein-like II"/>
    <property type="match status" value="1"/>
</dbReference>
<accession>A0A2W2DYB8</accession>
<evidence type="ECO:0000256" key="1">
    <source>
        <dbReference type="SAM" id="SignalP"/>
    </source>
</evidence>
<dbReference type="Pfam" id="PF00496">
    <property type="entry name" value="SBP_bac_5"/>
    <property type="match status" value="1"/>
</dbReference>
<name>A0A2W2DYB8_9ACTN</name>
<dbReference type="InterPro" id="IPR030678">
    <property type="entry name" value="Peptide/Ni-bd"/>
</dbReference>
<comment type="caution">
    <text evidence="3">The sequence shown here is derived from an EMBL/GenBank/DDBJ whole genome shotgun (WGS) entry which is preliminary data.</text>
</comment>
<dbReference type="InterPro" id="IPR000914">
    <property type="entry name" value="SBP_5_dom"/>
</dbReference>
<feature type="signal peptide" evidence="1">
    <location>
        <begin position="1"/>
        <end position="25"/>
    </location>
</feature>
<gene>
    <name evidence="3" type="ORF">C1J01_23975</name>
</gene>
<evidence type="ECO:0000313" key="4">
    <source>
        <dbReference type="Proteomes" id="UP000249304"/>
    </source>
</evidence>
<evidence type="ECO:0000259" key="2">
    <source>
        <dbReference type="Pfam" id="PF00496"/>
    </source>
</evidence>
<dbReference type="GO" id="GO:1904680">
    <property type="term" value="F:peptide transmembrane transporter activity"/>
    <property type="evidence" value="ECO:0007669"/>
    <property type="project" value="TreeGrafter"/>
</dbReference>
<dbReference type="Gene3D" id="3.40.190.10">
    <property type="entry name" value="Periplasmic binding protein-like II"/>
    <property type="match status" value="1"/>
</dbReference>
<dbReference type="GO" id="GO:0043190">
    <property type="term" value="C:ATP-binding cassette (ABC) transporter complex"/>
    <property type="evidence" value="ECO:0007669"/>
    <property type="project" value="InterPro"/>
</dbReference>
<dbReference type="PROSITE" id="PS51257">
    <property type="entry name" value="PROKAR_LIPOPROTEIN"/>
    <property type="match status" value="1"/>
</dbReference>
<organism evidence="3 4">
    <name type="scientific">Nonomuraea aridisoli</name>
    <dbReference type="NCBI Taxonomy" id="2070368"/>
    <lineage>
        <taxon>Bacteria</taxon>
        <taxon>Bacillati</taxon>
        <taxon>Actinomycetota</taxon>
        <taxon>Actinomycetes</taxon>
        <taxon>Streptosporangiales</taxon>
        <taxon>Streptosporangiaceae</taxon>
        <taxon>Nonomuraea</taxon>
    </lineage>
</organism>
<reference evidence="3 4" key="1">
    <citation type="submission" date="2018-01" db="EMBL/GenBank/DDBJ databases">
        <title>Draft genome sequence of Nonomuraea sp. KC333.</title>
        <authorList>
            <person name="Sahin N."/>
            <person name="Saygin H."/>
            <person name="Ay H."/>
        </authorList>
    </citation>
    <scope>NUCLEOTIDE SEQUENCE [LARGE SCALE GENOMIC DNA]</scope>
    <source>
        <strain evidence="3 4">KC333</strain>
    </source>
</reference>
<proteinExistence type="predicted"/>
<dbReference type="GO" id="GO:0042597">
    <property type="term" value="C:periplasmic space"/>
    <property type="evidence" value="ECO:0007669"/>
    <property type="project" value="UniProtKB-ARBA"/>
</dbReference>
<feature type="domain" description="Solute-binding protein family 5" evidence="2">
    <location>
        <begin position="100"/>
        <end position="474"/>
    </location>
</feature>
<keyword evidence="1" id="KW-0732">Signal</keyword>
<dbReference type="InterPro" id="IPR039424">
    <property type="entry name" value="SBP_5"/>
</dbReference>
<dbReference type="Gene3D" id="3.10.105.10">
    <property type="entry name" value="Dipeptide-binding Protein, Domain 3"/>
    <property type="match status" value="1"/>
</dbReference>
<dbReference type="Gene3D" id="3.90.76.10">
    <property type="entry name" value="Dipeptide-binding Protein, Domain 1"/>
    <property type="match status" value="1"/>
</dbReference>
<protein>
    <submittedName>
        <fullName evidence="3">Peptide ABC transporter substrate-binding protein</fullName>
    </submittedName>
</protein>
<evidence type="ECO:0000313" key="3">
    <source>
        <dbReference type="EMBL" id="PZG15433.1"/>
    </source>
</evidence>
<dbReference type="PANTHER" id="PTHR30290">
    <property type="entry name" value="PERIPLASMIC BINDING COMPONENT OF ABC TRANSPORTER"/>
    <property type="match status" value="1"/>
</dbReference>
<dbReference type="PANTHER" id="PTHR30290:SF65">
    <property type="entry name" value="MONOACYL PHOSPHATIDYLINOSITOL TETRAMANNOSIDE-BINDING PROTEIN LPQW-RELATED"/>
    <property type="match status" value="1"/>
</dbReference>
<dbReference type="GO" id="GO:0015833">
    <property type="term" value="P:peptide transport"/>
    <property type="evidence" value="ECO:0007669"/>
    <property type="project" value="TreeGrafter"/>
</dbReference>
<feature type="chain" id="PRO_5039627120" evidence="1">
    <location>
        <begin position="26"/>
        <end position="579"/>
    </location>
</feature>
<dbReference type="Proteomes" id="UP000249304">
    <property type="component" value="Unassembled WGS sequence"/>
</dbReference>
<dbReference type="EMBL" id="POUD01000105">
    <property type="protein sequence ID" value="PZG15433.1"/>
    <property type="molecule type" value="Genomic_DNA"/>
</dbReference>
<dbReference type="AlphaFoldDB" id="A0A2W2DYB8"/>
<dbReference type="PIRSF" id="PIRSF002741">
    <property type="entry name" value="MppA"/>
    <property type="match status" value="1"/>
</dbReference>
<dbReference type="CDD" id="cd08501">
    <property type="entry name" value="PBP2_Lpqw"/>
    <property type="match status" value="1"/>
</dbReference>